<dbReference type="PANTHER" id="PTHR43874:SF146">
    <property type="entry name" value="TWO-COMPONENT RESPONSE REGULATOR-LIKE APRR9"/>
    <property type="match status" value="1"/>
</dbReference>
<evidence type="ECO:0000256" key="5">
    <source>
        <dbReference type="ARBA" id="ARBA00023242"/>
    </source>
</evidence>
<dbReference type="PROSITE" id="PS50110">
    <property type="entry name" value="RESPONSE_REGULATORY"/>
    <property type="match status" value="1"/>
</dbReference>
<dbReference type="GO" id="GO:0009736">
    <property type="term" value="P:cytokinin-activated signaling pathway"/>
    <property type="evidence" value="ECO:0007669"/>
    <property type="project" value="InterPro"/>
</dbReference>
<dbReference type="Pfam" id="PF06203">
    <property type="entry name" value="CCT"/>
    <property type="match status" value="1"/>
</dbReference>
<dbReference type="EMBL" id="LR743605">
    <property type="protein sequence ID" value="CAA2634566.1"/>
    <property type="molecule type" value="Genomic_DNA"/>
</dbReference>
<evidence type="ECO:0000256" key="6">
    <source>
        <dbReference type="PROSITE-ProRule" id="PRU00169"/>
    </source>
</evidence>
<protein>
    <submittedName>
        <fullName evidence="11">Uncharacterized protein</fullName>
    </submittedName>
</protein>
<dbReference type="GO" id="GO:0048511">
    <property type="term" value="P:rhythmic process"/>
    <property type="evidence" value="ECO:0007669"/>
    <property type="project" value="UniProtKB-KW"/>
</dbReference>
<evidence type="ECO:0000256" key="3">
    <source>
        <dbReference type="ARBA" id="ARBA00023012"/>
    </source>
</evidence>
<dbReference type="GO" id="GO:0000160">
    <property type="term" value="P:phosphorelay signal transduction system"/>
    <property type="evidence" value="ECO:0007669"/>
    <property type="project" value="UniProtKB-KW"/>
</dbReference>
<name>A0A7I8JTQ2_SPIIN</name>
<dbReference type="InterPro" id="IPR011006">
    <property type="entry name" value="CheY-like_superfamily"/>
</dbReference>
<keyword evidence="5 7" id="KW-0539">Nucleus</keyword>
<dbReference type="InterPro" id="IPR001789">
    <property type="entry name" value="Sig_transdc_resp-reg_receiver"/>
</dbReference>
<keyword evidence="4" id="KW-0090">Biological rhythms</keyword>
<dbReference type="GO" id="GO:0005634">
    <property type="term" value="C:nucleus"/>
    <property type="evidence" value="ECO:0007669"/>
    <property type="project" value="UniProtKB-SubCell"/>
</dbReference>
<keyword evidence="3" id="KW-0902">Two-component regulatory system</keyword>
<reference evidence="11 12" key="1">
    <citation type="submission" date="2019-12" db="EMBL/GenBank/DDBJ databases">
        <authorList>
            <person name="Scholz U."/>
            <person name="Mascher M."/>
            <person name="Fiebig A."/>
        </authorList>
    </citation>
    <scope>NUCLEOTIDE SEQUENCE</scope>
</reference>
<dbReference type="Gene3D" id="3.40.50.2300">
    <property type="match status" value="1"/>
</dbReference>
<comment type="similarity">
    <text evidence="2">Belongs to the ARR-like family.</text>
</comment>
<dbReference type="Proteomes" id="UP001189122">
    <property type="component" value="Unassembled WGS sequence"/>
</dbReference>
<feature type="domain" description="CCT" evidence="10">
    <location>
        <begin position="393"/>
        <end position="435"/>
    </location>
</feature>
<dbReference type="PANTHER" id="PTHR43874">
    <property type="entry name" value="TWO-COMPONENT RESPONSE REGULATOR"/>
    <property type="match status" value="1"/>
</dbReference>
<comment type="caution">
    <text evidence="6">Lacks conserved residue(s) required for the propagation of feature annotation.</text>
</comment>
<evidence type="ECO:0000259" key="9">
    <source>
        <dbReference type="PROSITE" id="PS50110"/>
    </source>
</evidence>
<dbReference type="PROSITE" id="PS51017">
    <property type="entry name" value="CCT"/>
    <property type="match status" value="1"/>
</dbReference>
<evidence type="ECO:0000313" key="12">
    <source>
        <dbReference type="Proteomes" id="UP001189122"/>
    </source>
</evidence>
<evidence type="ECO:0000256" key="1">
    <source>
        <dbReference type="ARBA" id="ARBA00004123"/>
    </source>
</evidence>
<dbReference type="SMART" id="SM00448">
    <property type="entry name" value="REC"/>
    <property type="match status" value="1"/>
</dbReference>
<evidence type="ECO:0000256" key="7">
    <source>
        <dbReference type="PROSITE-ProRule" id="PRU00357"/>
    </source>
</evidence>
<dbReference type="Pfam" id="PF00072">
    <property type="entry name" value="Response_reg"/>
    <property type="match status" value="1"/>
</dbReference>
<keyword evidence="12" id="KW-1185">Reference proteome</keyword>
<accession>A0A7I8JTQ2</accession>
<evidence type="ECO:0000256" key="8">
    <source>
        <dbReference type="SAM" id="MobiDB-lite"/>
    </source>
</evidence>
<gene>
    <name evidence="11" type="ORF">SI7747_18019973</name>
</gene>
<dbReference type="SUPFAM" id="SSF52172">
    <property type="entry name" value="CheY-like"/>
    <property type="match status" value="1"/>
</dbReference>
<comment type="subcellular location">
    <subcellularLocation>
        <location evidence="1 7">Nucleus</location>
    </subcellularLocation>
</comment>
<feature type="region of interest" description="Disordered" evidence="8">
    <location>
        <begin position="215"/>
        <end position="294"/>
    </location>
</feature>
<dbReference type="InterPro" id="IPR010402">
    <property type="entry name" value="CCT_domain"/>
</dbReference>
<evidence type="ECO:0000256" key="2">
    <source>
        <dbReference type="ARBA" id="ARBA00010330"/>
    </source>
</evidence>
<dbReference type="EMBL" id="CACRZD030000018">
    <property type="protein sequence ID" value="CAA6673556.1"/>
    <property type="molecule type" value="Genomic_DNA"/>
</dbReference>
<evidence type="ECO:0000256" key="4">
    <source>
        <dbReference type="ARBA" id="ARBA00023108"/>
    </source>
</evidence>
<proteinExistence type="inferred from homology"/>
<feature type="compositionally biased region" description="Polar residues" evidence="8">
    <location>
        <begin position="124"/>
        <end position="138"/>
    </location>
</feature>
<organism evidence="11">
    <name type="scientific">Spirodela intermedia</name>
    <name type="common">Intermediate duckweed</name>
    <dbReference type="NCBI Taxonomy" id="51605"/>
    <lineage>
        <taxon>Eukaryota</taxon>
        <taxon>Viridiplantae</taxon>
        <taxon>Streptophyta</taxon>
        <taxon>Embryophyta</taxon>
        <taxon>Tracheophyta</taxon>
        <taxon>Spermatophyta</taxon>
        <taxon>Magnoliopsida</taxon>
        <taxon>Liliopsida</taxon>
        <taxon>Araceae</taxon>
        <taxon>Lemnoideae</taxon>
        <taxon>Spirodela</taxon>
    </lineage>
</organism>
<evidence type="ECO:0000259" key="10">
    <source>
        <dbReference type="PROSITE" id="PS51017"/>
    </source>
</evidence>
<feature type="region of interest" description="Disordered" evidence="8">
    <location>
        <begin position="119"/>
        <end position="158"/>
    </location>
</feature>
<evidence type="ECO:0000313" key="11">
    <source>
        <dbReference type="EMBL" id="CAA2634566.1"/>
    </source>
</evidence>
<feature type="region of interest" description="Disordered" evidence="8">
    <location>
        <begin position="419"/>
        <end position="440"/>
    </location>
</feature>
<feature type="compositionally biased region" description="Pro residues" evidence="8">
    <location>
        <begin position="272"/>
        <end position="281"/>
    </location>
</feature>
<sequence length="440" mass="49038">MEKAGEEPRERMVRWEKFLPRMSLRVLLVEADDSTRQIIAALLRKCSYKVAAASSGFEAWEILKEKPHNIDLVLTEVELPNVSGYGLLSMIMEHDNSSKEDPSDRETSVKIAMSTGRFGDRNVQYDNNEQSFGQSSSSREVDLTAPAEHQSHHNYGLKRRRVLQAGVPNDQVLGVDNSQKFKPQLELSLRKIQDENAEKKVKDVSRLNHSHSSAFSRYSARITPSPLPQSTDLGAEEPRGSPGDGSGPSGENPEPTNAKSPGLQKRDGRNPQPNPEFPALPRPATGAAHDDPRSGYGSVIRTVFYSQSGPHVWSLSPGVDQPSLPCRPDREIVNVPGEKTHQPKAPCFVHHRSERGSPAHISGVNVESVHGGGSVLTCDGAELTNLQQRSMQREAALNKFRLKRKERCYEKKVRYQSRKRLAEQRPRVKGQFVRQAKPDL</sequence>
<feature type="domain" description="Response regulatory" evidence="9">
    <location>
        <begin position="25"/>
        <end position="150"/>
    </location>
</feature>
<dbReference type="InterPro" id="IPR045279">
    <property type="entry name" value="ARR-like"/>
</dbReference>
<dbReference type="AlphaFoldDB" id="A0A7I8JTQ2"/>